<sequence>MNRVVWVALLGAIAMAWGTAPARAAEPPKMYALIVGAGDFSDPAIKTRPTAVSDAIALYETLTNPDYRGIPKENVTLLLSSKQEQYGAKPATKDNILAALKALSKVAQKDDLVFISLFGQGASIGQRTCYFCQDSTVKDRGNNALVGGAVENECKNLASQHLFVTLDIHFKGFDPGKENIGEPRLLDLTRAFLGIVDEEATIPTGKTVVLASRSPVSLVAPNKGGIFGIALIEALQGKADVEGDGADGLVTVEEAATYLEKRVPELAREFGTSREEKEQEPIALRGTSRFELTHNPAEWPRTKERLEKFAKLAGQLSDAEKLEGEKLLGRMPKLKALKELRQEYQKLADGVIALGAFQDARKRIEESRVLEPEIAKKYADRVMAGIDLVADEYIKILNRGEMTADAINGLYKRADETVPPELAKKLDSAKEMDRLELKDLLAEARLSLGKREDLDGTKDADMSLQMTLVKLDPYTIYIDAEEIKRTESQLTGRFTGIGVQIRRDLSRDGLLVITPIKGSPAYKAGLQAGDLITSIIREVDNNGDPLDKPEVVSTKGMRVDEAVKKILGQEGTEVKLTVEREGEAAPLTITLTRARIDVESVLGVIRKPDDSWEYYIDKAQKIAYIRLTQFTEKSGRELSRVVRQLEREGAKGLILDVRGNPGGYLTSAVEICDLFIDDGVIVRIRPRKGRQVEYTGRMDGSVLDLPMVCLINGESASASEILSACLQDHGRAIIMGSRSYGKGSVQNIQSFSPTQAKIKLTTATFWRPSDKNLNKPSTKGKEEEDWGVRPDKKYELILPPEEGALLDKELQEREIIPAKNKKAAPKTEKPFQDRQLDMAIEYLRGQVKLSSK</sequence>
<dbReference type="CDD" id="cd07560">
    <property type="entry name" value="Peptidase_S41_CPP"/>
    <property type="match status" value="1"/>
</dbReference>
<keyword evidence="3 5" id="KW-0378">Hydrolase</keyword>
<dbReference type="Pfam" id="PF03572">
    <property type="entry name" value="Peptidase_S41"/>
    <property type="match status" value="1"/>
</dbReference>
<dbReference type="GO" id="GO:0008236">
    <property type="term" value="F:serine-type peptidase activity"/>
    <property type="evidence" value="ECO:0007669"/>
    <property type="project" value="UniProtKB-KW"/>
</dbReference>
<dbReference type="GO" id="GO:0030288">
    <property type="term" value="C:outer membrane-bounded periplasmic space"/>
    <property type="evidence" value="ECO:0007669"/>
    <property type="project" value="TreeGrafter"/>
</dbReference>
<dbReference type="SUPFAM" id="SSF52096">
    <property type="entry name" value="ClpP/crotonase"/>
    <property type="match status" value="1"/>
</dbReference>
<feature type="domain" description="Tail specific protease" evidence="8">
    <location>
        <begin position="584"/>
        <end position="795"/>
    </location>
</feature>
<keyword evidence="10" id="KW-1185">Reference proteome</keyword>
<dbReference type="InterPro" id="IPR036034">
    <property type="entry name" value="PDZ_sf"/>
</dbReference>
<dbReference type="NCBIfam" id="TIGR00225">
    <property type="entry name" value="prc"/>
    <property type="match status" value="1"/>
</dbReference>
<dbReference type="InterPro" id="IPR011600">
    <property type="entry name" value="Pept_C14_caspase"/>
</dbReference>
<feature type="chain" id="PRO_5036172851" description="PDZ domain-containing protein" evidence="6">
    <location>
        <begin position="25"/>
        <end position="852"/>
    </location>
</feature>
<evidence type="ECO:0000256" key="5">
    <source>
        <dbReference type="RuleBase" id="RU004404"/>
    </source>
</evidence>
<dbReference type="KEGG" id="tim:GMBLW1_00350"/>
<evidence type="ECO:0000259" key="8">
    <source>
        <dbReference type="SMART" id="SM00245"/>
    </source>
</evidence>
<protein>
    <recommendedName>
        <fullName evidence="11">PDZ domain-containing protein</fullName>
    </recommendedName>
</protein>
<dbReference type="SUPFAM" id="SSF50156">
    <property type="entry name" value="PDZ domain-like"/>
    <property type="match status" value="1"/>
</dbReference>
<evidence type="ECO:0000313" key="10">
    <source>
        <dbReference type="Proteomes" id="UP000464378"/>
    </source>
</evidence>
<dbReference type="RefSeq" id="WP_162659069.1">
    <property type="nucleotide sequence ID" value="NZ_LR593887.1"/>
</dbReference>
<dbReference type="InterPro" id="IPR004447">
    <property type="entry name" value="Peptidase_S41A"/>
</dbReference>
<evidence type="ECO:0000256" key="2">
    <source>
        <dbReference type="ARBA" id="ARBA00022670"/>
    </source>
</evidence>
<dbReference type="Gene3D" id="3.90.226.10">
    <property type="entry name" value="2-enoyl-CoA Hydratase, Chain A, domain 1"/>
    <property type="match status" value="1"/>
</dbReference>
<dbReference type="SUPFAM" id="SSF52129">
    <property type="entry name" value="Caspase-like"/>
    <property type="match status" value="1"/>
</dbReference>
<evidence type="ECO:0008006" key="11">
    <source>
        <dbReference type="Google" id="ProtNLM"/>
    </source>
</evidence>
<organism evidence="9">
    <name type="scientific">Tuwongella immobilis</name>
    <dbReference type="NCBI Taxonomy" id="692036"/>
    <lineage>
        <taxon>Bacteria</taxon>
        <taxon>Pseudomonadati</taxon>
        <taxon>Planctomycetota</taxon>
        <taxon>Planctomycetia</taxon>
        <taxon>Gemmatales</taxon>
        <taxon>Gemmataceae</taxon>
        <taxon>Tuwongella</taxon>
    </lineage>
</organism>
<dbReference type="CDD" id="cd06782">
    <property type="entry name" value="cpPDZ_CPP-like"/>
    <property type="match status" value="1"/>
</dbReference>
<dbReference type="InterPro" id="IPR001478">
    <property type="entry name" value="PDZ"/>
</dbReference>
<dbReference type="Pfam" id="PF00656">
    <property type="entry name" value="Peptidase_C14"/>
    <property type="match status" value="1"/>
</dbReference>
<proteinExistence type="inferred from homology"/>
<dbReference type="PANTHER" id="PTHR32060:SF30">
    <property type="entry name" value="CARBOXY-TERMINAL PROCESSING PROTEASE CTPA"/>
    <property type="match status" value="1"/>
</dbReference>
<keyword evidence="2 5" id="KW-0645">Protease</keyword>
<dbReference type="GO" id="GO:0004197">
    <property type="term" value="F:cysteine-type endopeptidase activity"/>
    <property type="evidence" value="ECO:0007669"/>
    <property type="project" value="InterPro"/>
</dbReference>
<dbReference type="GO" id="GO:0006508">
    <property type="term" value="P:proteolysis"/>
    <property type="evidence" value="ECO:0007669"/>
    <property type="project" value="UniProtKB-KW"/>
</dbReference>
<dbReference type="SMART" id="SM00245">
    <property type="entry name" value="TSPc"/>
    <property type="match status" value="1"/>
</dbReference>
<dbReference type="PANTHER" id="PTHR32060">
    <property type="entry name" value="TAIL-SPECIFIC PROTEASE"/>
    <property type="match status" value="1"/>
</dbReference>
<dbReference type="Gene3D" id="2.30.42.10">
    <property type="match status" value="1"/>
</dbReference>
<feature type="domain" description="PDZ" evidence="7">
    <location>
        <begin position="495"/>
        <end position="582"/>
    </location>
</feature>
<evidence type="ECO:0000256" key="3">
    <source>
        <dbReference type="ARBA" id="ARBA00022801"/>
    </source>
</evidence>
<dbReference type="GO" id="GO:0007165">
    <property type="term" value="P:signal transduction"/>
    <property type="evidence" value="ECO:0007669"/>
    <property type="project" value="TreeGrafter"/>
</dbReference>
<accession>A0A6C2YSI3</accession>
<dbReference type="InParanoid" id="A0A6C2YSI3"/>
<dbReference type="Gene3D" id="3.30.750.44">
    <property type="match status" value="1"/>
</dbReference>
<dbReference type="Gene3D" id="3.40.50.1460">
    <property type="match status" value="1"/>
</dbReference>
<reference evidence="9" key="1">
    <citation type="submission" date="2019-04" db="EMBL/GenBank/DDBJ databases">
        <authorList>
            <consortium name="Science for Life Laboratories"/>
        </authorList>
    </citation>
    <scope>NUCLEOTIDE SEQUENCE</scope>
    <source>
        <strain evidence="9">MBLW1</strain>
    </source>
</reference>
<dbReference type="InterPro" id="IPR005151">
    <property type="entry name" value="Tail-specific_protease"/>
</dbReference>
<dbReference type="EMBL" id="LR593887">
    <property type="protein sequence ID" value="VTS05217.1"/>
    <property type="molecule type" value="Genomic_DNA"/>
</dbReference>
<feature type="signal peptide" evidence="6">
    <location>
        <begin position="1"/>
        <end position="24"/>
    </location>
</feature>
<dbReference type="Proteomes" id="UP000464378">
    <property type="component" value="Chromosome"/>
</dbReference>
<name>A0A6C2YSI3_9BACT</name>
<evidence type="ECO:0000256" key="1">
    <source>
        <dbReference type="ARBA" id="ARBA00009179"/>
    </source>
</evidence>
<dbReference type="SMART" id="SM00228">
    <property type="entry name" value="PDZ"/>
    <property type="match status" value="1"/>
</dbReference>
<dbReference type="AlphaFoldDB" id="A0A6C2YSI3"/>
<dbReference type="InterPro" id="IPR029030">
    <property type="entry name" value="Caspase-like_dom_sf"/>
</dbReference>
<evidence type="ECO:0000256" key="4">
    <source>
        <dbReference type="ARBA" id="ARBA00022825"/>
    </source>
</evidence>
<dbReference type="InterPro" id="IPR029045">
    <property type="entry name" value="ClpP/crotonase-like_dom_sf"/>
</dbReference>
<dbReference type="Pfam" id="PF00595">
    <property type="entry name" value="PDZ"/>
    <property type="match status" value="1"/>
</dbReference>
<evidence type="ECO:0000259" key="7">
    <source>
        <dbReference type="SMART" id="SM00228"/>
    </source>
</evidence>
<dbReference type="EMBL" id="LR586016">
    <property type="protein sequence ID" value="VIP03925.1"/>
    <property type="molecule type" value="Genomic_DNA"/>
</dbReference>
<comment type="similarity">
    <text evidence="1 5">Belongs to the peptidase S41A family.</text>
</comment>
<keyword evidence="6" id="KW-0732">Signal</keyword>
<keyword evidence="4 5" id="KW-0720">Serine protease</keyword>
<evidence type="ECO:0000313" key="9">
    <source>
        <dbReference type="EMBL" id="VIP03925.1"/>
    </source>
</evidence>
<gene>
    <name evidence="9" type="ORF">GMBLW1_00350</name>
</gene>
<evidence type="ECO:0000256" key="6">
    <source>
        <dbReference type="SAM" id="SignalP"/>
    </source>
</evidence>